<accession>A0ABN7AYG4</accession>
<feature type="transmembrane region" description="Helical" evidence="8">
    <location>
        <begin position="315"/>
        <end position="335"/>
    </location>
</feature>
<feature type="transmembrane region" description="Helical" evidence="8">
    <location>
        <begin position="142"/>
        <end position="162"/>
    </location>
</feature>
<sequence length="357" mass="41093">MHAKSSIAVLWTFKISKYFGVSGLYNSKQSIIAGTVLQIITVISTISWVIWSNSVKQTSMNTITFSVTHIVTTYSAGAITYYGWGLTPKIEQVVIILDRLRSEPEKRSSDVILQSITWAAFFSLIVLDVVFVDSYLDHFENFVYYLPLVQILMVSNQFMTLVKQAELRLHALMKTSHRLKVSNAELVKNYITLYTVCKLINDCYSYQNFIILIQHMLGTTFGLSYFSQAALKMFPATIARKKLLLNSMSTVVFMGFIFLKFKFCQSIQLKAKEFKETLLDRLSSRAEGWSSHLEFNHKDIKFSAFNVYPFDYETLSSIVNMLMTYQIVLLQFALGRQRTREVQKRNNLTSPVRTDVF</sequence>
<evidence type="ECO:0000256" key="4">
    <source>
        <dbReference type="ARBA" id="ARBA00022989"/>
    </source>
</evidence>
<evidence type="ECO:0000256" key="7">
    <source>
        <dbReference type="ARBA" id="ARBA00023224"/>
    </source>
</evidence>
<comment type="similarity">
    <text evidence="8">Belongs to the insect chemoreceptor superfamily. Gustatory receptor (GR) family.</text>
</comment>
<organism evidence="9 10">
    <name type="scientific">Nesidiocoris tenuis</name>
    <dbReference type="NCBI Taxonomy" id="355587"/>
    <lineage>
        <taxon>Eukaryota</taxon>
        <taxon>Metazoa</taxon>
        <taxon>Ecdysozoa</taxon>
        <taxon>Arthropoda</taxon>
        <taxon>Hexapoda</taxon>
        <taxon>Insecta</taxon>
        <taxon>Pterygota</taxon>
        <taxon>Neoptera</taxon>
        <taxon>Paraneoptera</taxon>
        <taxon>Hemiptera</taxon>
        <taxon>Heteroptera</taxon>
        <taxon>Panheteroptera</taxon>
        <taxon>Cimicomorpha</taxon>
        <taxon>Miridae</taxon>
        <taxon>Dicyphina</taxon>
        <taxon>Nesidiocoris</taxon>
    </lineage>
</organism>
<keyword evidence="3 8" id="KW-0812">Transmembrane</keyword>
<feature type="transmembrane region" description="Helical" evidence="8">
    <location>
        <begin position="111"/>
        <end position="130"/>
    </location>
</feature>
<dbReference type="PANTHER" id="PTHR21143:SF104">
    <property type="entry name" value="GUSTATORY RECEPTOR 8A-RELATED"/>
    <property type="match status" value="1"/>
</dbReference>
<comment type="function">
    <text evidence="8">Gustatory receptor which mediates acceptance or avoidance behavior, depending on its substrates.</text>
</comment>
<keyword evidence="5 8" id="KW-0472">Membrane</keyword>
<name>A0ABN7AYG4_9HEMI</name>
<keyword evidence="2 8" id="KW-1003">Cell membrane</keyword>
<keyword evidence="4 8" id="KW-1133">Transmembrane helix</keyword>
<evidence type="ECO:0000256" key="2">
    <source>
        <dbReference type="ARBA" id="ARBA00022475"/>
    </source>
</evidence>
<feature type="transmembrane region" description="Helical" evidence="8">
    <location>
        <begin position="243"/>
        <end position="261"/>
    </location>
</feature>
<evidence type="ECO:0000256" key="8">
    <source>
        <dbReference type="RuleBase" id="RU363108"/>
    </source>
</evidence>
<dbReference type="PANTHER" id="PTHR21143">
    <property type="entry name" value="INVERTEBRATE GUSTATORY RECEPTOR"/>
    <property type="match status" value="1"/>
</dbReference>
<proteinExistence type="inferred from homology"/>
<gene>
    <name evidence="9" type="ORF">NTJ_09826</name>
</gene>
<dbReference type="Pfam" id="PF08395">
    <property type="entry name" value="7tm_7"/>
    <property type="match status" value="1"/>
</dbReference>
<evidence type="ECO:0000256" key="3">
    <source>
        <dbReference type="ARBA" id="ARBA00022692"/>
    </source>
</evidence>
<dbReference type="Proteomes" id="UP001307889">
    <property type="component" value="Chromosome 7"/>
</dbReference>
<evidence type="ECO:0000256" key="6">
    <source>
        <dbReference type="ARBA" id="ARBA00023170"/>
    </source>
</evidence>
<reference evidence="9 10" key="1">
    <citation type="submission" date="2023-09" db="EMBL/GenBank/DDBJ databases">
        <title>Nesidiocoris tenuis whole genome shotgun sequence.</title>
        <authorList>
            <person name="Shibata T."/>
            <person name="Shimoda M."/>
            <person name="Kobayashi T."/>
            <person name="Uehara T."/>
        </authorList>
    </citation>
    <scope>NUCLEOTIDE SEQUENCE [LARGE SCALE GENOMIC DNA]</scope>
    <source>
        <strain evidence="9 10">Japan</strain>
    </source>
</reference>
<protein>
    <recommendedName>
        <fullName evidence="8">Gustatory receptor</fullName>
    </recommendedName>
</protein>
<keyword evidence="10" id="KW-1185">Reference proteome</keyword>
<evidence type="ECO:0000256" key="1">
    <source>
        <dbReference type="ARBA" id="ARBA00004651"/>
    </source>
</evidence>
<comment type="subcellular location">
    <subcellularLocation>
        <location evidence="1 8">Cell membrane</location>
        <topology evidence="1 8">Multi-pass membrane protein</topology>
    </subcellularLocation>
</comment>
<keyword evidence="6 8" id="KW-0675">Receptor</keyword>
<feature type="transmembrane region" description="Helical" evidence="8">
    <location>
        <begin position="209"/>
        <end position="231"/>
    </location>
</feature>
<evidence type="ECO:0000256" key="5">
    <source>
        <dbReference type="ARBA" id="ARBA00023136"/>
    </source>
</evidence>
<dbReference type="InterPro" id="IPR013604">
    <property type="entry name" value="7TM_chemorcpt"/>
</dbReference>
<evidence type="ECO:0000313" key="9">
    <source>
        <dbReference type="EMBL" id="BES97013.1"/>
    </source>
</evidence>
<evidence type="ECO:0000313" key="10">
    <source>
        <dbReference type="Proteomes" id="UP001307889"/>
    </source>
</evidence>
<keyword evidence="7 8" id="KW-0807">Transducer</keyword>
<feature type="transmembrane region" description="Helical" evidence="8">
    <location>
        <begin position="31"/>
        <end position="51"/>
    </location>
</feature>
<feature type="transmembrane region" description="Helical" evidence="8">
    <location>
        <begin position="63"/>
        <end position="84"/>
    </location>
</feature>
<dbReference type="EMBL" id="AP028915">
    <property type="protein sequence ID" value="BES97013.1"/>
    <property type="molecule type" value="Genomic_DNA"/>
</dbReference>